<name>A0ABW3RQW4_9SPHI</name>
<dbReference type="Proteomes" id="UP001597205">
    <property type="component" value="Unassembled WGS sequence"/>
</dbReference>
<dbReference type="SUPFAM" id="SSF81345">
    <property type="entry name" value="ABC transporter involved in vitamin B12 uptake, BtuC"/>
    <property type="match status" value="1"/>
</dbReference>
<proteinExistence type="inferred from homology"/>
<evidence type="ECO:0000256" key="5">
    <source>
        <dbReference type="ARBA" id="ARBA00022692"/>
    </source>
</evidence>
<evidence type="ECO:0000256" key="2">
    <source>
        <dbReference type="ARBA" id="ARBA00007935"/>
    </source>
</evidence>
<sequence>MTLQRKKRISIISLLLFLLCSGITSICVGAIEIPIENLLKILGNTIFQLDFTGIPIQEESVFLAIRAPRVLLGALIGATLSITGCSVQGMFRNPLAEPGLIGVSSGASLFAVMFIVVGHHVFSGLTLMFGYYALSIASFLGALMTTWFLYKFSVTNGKTDISSLLLLGIAINALAIAFTGFFTYIATDDQLRTITFWSLGSLGGANWKTILVILPFSLISIFGLLPLGKALNAMALGESQAEHLGMDIRKINRYIIVLAAIGVGASVAMAGIIGFIALLVPHLLRISISADHKFLLSASALLGSGLLVFADLIARTIVVPAELPIGILTAFMGVPMFVIIILRNKRERRNL</sequence>
<feature type="transmembrane region" description="Helical" evidence="8">
    <location>
        <begin position="70"/>
        <end position="87"/>
    </location>
</feature>
<evidence type="ECO:0000256" key="4">
    <source>
        <dbReference type="ARBA" id="ARBA00022475"/>
    </source>
</evidence>
<feature type="transmembrane region" description="Helical" evidence="8">
    <location>
        <begin position="254"/>
        <end position="282"/>
    </location>
</feature>
<organism evidence="9 10">
    <name type="scientific">Sphingobacterium daejeonense</name>
    <dbReference type="NCBI Taxonomy" id="371142"/>
    <lineage>
        <taxon>Bacteria</taxon>
        <taxon>Pseudomonadati</taxon>
        <taxon>Bacteroidota</taxon>
        <taxon>Sphingobacteriia</taxon>
        <taxon>Sphingobacteriales</taxon>
        <taxon>Sphingobacteriaceae</taxon>
        <taxon>Sphingobacterium</taxon>
    </lineage>
</organism>
<accession>A0ABW3RQW4</accession>
<evidence type="ECO:0000313" key="10">
    <source>
        <dbReference type="Proteomes" id="UP001597205"/>
    </source>
</evidence>
<evidence type="ECO:0000256" key="1">
    <source>
        <dbReference type="ARBA" id="ARBA00004651"/>
    </source>
</evidence>
<keyword evidence="6 8" id="KW-1133">Transmembrane helix</keyword>
<dbReference type="EMBL" id="JBHTKY010000040">
    <property type="protein sequence ID" value="MFD1167399.1"/>
    <property type="molecule type" value="Genomic_DNA"/>
</dbReference>
<dbReference type="CDD" id="cd06550">
    <property type="entry name" value="TM_ABC_iron-siderophores_like"/>
    <property type="match status" value="1"/>
</dbReference>
<keyword evidence="10" id="KW-1185">Reference proteome</keyword>
<keyword evidence="5 8" id="KW-0812">Transmembrane</keyword>
<feature type="transmembrane region" description="Helical" evidence="8">
    <location>
        <begin position="205"/>
        <end position="225"/>
    </location>
</feature>
<evidence type="ECO:0000256" key="3">
    <source>
        <dbReference type="ARBA" id="ARBA00022448"/>
    </source>
</evidence>
<evidence type="ECO:0000256" key="7">
    <source>
        <dbReference type="ARBA" id="ARBA00023136"/>
    </source>
</evidence>
<gene>
    <name evidence="9" type="ORF">ACFQ2C_17505</name>
</gene>
<comment type="caution">
    <text evidence="9">The sequence shown here is derived from an EMBL/GenBank/DDBJ whole genome shotgun (WGS) entry which is preliminary data.</text>
</comment>
<dbReference type="PANTHER" id="PTHR30472">
    <property type="entry name" value="FERRIC ENTEROBACTIN TRANSPORT SYSTEM PERMEASE PROTEIN"/>
    <property type="match status" value="1"/>
</dbReference>
<dbReference type="InterPro" id="IPR000522">
    <property type="entry name" value="ABC_transptr_permease_BtuC"/>
</dbReference>
<feature type="transmembrane region" description="Helical" evidence="8">
    <location>
        <begin position="325"/>
        <end position="342"/>
    </location>
</feature>
<reference evidence="10" key="1">
    <citation type="journal article" date="2019" name="Int. J. Syst. Evol. Microbiol.">
        <title>The Global Catalogue of Microorganisms (GCM) 10K type strain sequencing project: providing services to taxonomists for standard genome sequencing and annotation.</title>
        <authorList>
            <consortium name="The Broad Institute Genomics Platform"/>
            <consortium name="The Broad Institute Genome Sequencing Center for Infectious Disease"/>
            <person name="Wu L."/>
            <person name="Ma J."/>
        </authorList>
    </citation>
    <scope>NUCLEOTIDE SEQUENCE [LARGE SCALE GENOMIC DNA]</scope>
    <source>
        <strain evidence="10">CCUG 52468</strain>
    </source>
</reference>
<comment type="similarity">
    <text evidence="2">Belongs to the binding-protein-dependent transport system permease family. FecCD subfamily.</text>
</comment>
<evidence type="ECO:0000313" key="9">
    <source>
        <dbReference type="EMBL" id="MFD1167399.1"/>
    </source>
</evidence>
<dbReference type="InterPro" id="IPR037294">
    <property type="entry name" value="ABC_BtuC-like"/>
</dbReference>
<protein>
    <submittedName>
        <fullName evidence="9">FecCD family ABC transporter permease</fullName>
    </submittedName>
</protein>
<feature type="transmembrane region" description="Helical" evidence="8">
    <location>
        <begin position="99"/>
        <end position="122"/>
    </location>
</feature>
<dbReference type="Gene3D" id="1.10.3470.10">
    <property type="entry name" value="ABC transporter involved in vitamin B12 uptake, BtuC"/>
    <property type="match status" value="1"/>
</dbReference>
<dbReference type="RefSeq" id="WP_380898705.1">
    <property type="nucleotide sequence ID" value="NZ_JBHTKY010000040.1"/>
</dbReference>
<feature type="transmembrane region" description="Helical" evidence="8">
    <location>
        <begin position="162"/>
        <end position="185"/>
    </location>
</feature>
<evidence type="ECO:0000256" key="6">
    <source>
        <dbReference type="ARBA" id="ARBA00022989"/>
    </source>
</evidence>
<keyword evidence="3" id="KW-0813">Transport</keyword>
<keyword evidence="4" id="KW-1003">Cell membrane</keyword>
<evidence type="ECO:0000256" key="8">
    <source>
        <dbReference type="SAM" id="Phobius"/>
    </source>
</evidence>
<dbReference type="PANTHER" id="PTHR30472:SF25">
    <property type="entry name" value="ABC TRANSPORTER PERMEASE PROTEIN MJ0876-RELATED"/>
    <property type="match status" value="1"/>
</dbReference>
<keyword evidence="7 8" id="KW-0472">Membrane</keyword>
<feature type="transmembrane region" description="Helical" evidence="8">
    <location>
        <begin position="128"/>
        <end position="150"/>
    </location>
</feature>
<comment type="subcellular location">
    <subcellularLocation>
        <location evidence="1">Cell membrane</location>
        <topology evidence="1">Multi-pass membrane protein</topology>
    </subcellularLocation>
</comment>
<dbReference type="Pfam" id="PF01032">
    <property type="entry name" value="FecCD"/>
    <property type="match status" value="1"/>
</dbReference>